<keyword evidence="2" id="KW-0812">Transmembrane</keyword>
<name>A0A2A6FU26_9MICO</name>
<feature type="transmembrane region" description="Helical" evidence="2">
    <location>
        <begin position="60"/>
        <end position="82"/>
    </location>
</feature>
<dbReference type="Proteomes" id="UP000219994">
    <property type="component" value="Unassembled WGS sequence"/>
</dbReference>
<feature type="region of interest" description="Disordered" evidence="1">
    <location>
        <begin position="218"/>
        <end position="241"/>
    </location>
</feature>
<evidence type="ECO:0000313" key="3">
    <source>
        <dbReference type="EMBL" id="PDQ36415.1"/>
    </source>
</evidence>
<evidence type="ECO:0000256" key="1">
    <source>
        <dbReference type="SAM" id="MobiDB-lite"/>
    </source>
</evidence>
<evidence type="ECO:0000256" key="2">
    <source>
        <dbReference type="SAM" id="Phobius"/>
    </source>
</evidence>
<comment type="caution">
    <text evidence="3">The sequence shown here is derived from an EMBL/GenBank/DDBJ whole genome shotgun (WGS) entry which is preliminary data.</text>
</comment>
<evidence type="ECO:0000313" key="4">
    <source>
        <dbReference type="Proteomes" id="UP000219994"/>
    </source>
</evidence>
<dbReference type="AlphaFoldDB" id="A0A2A6FU26"/>
<gene>
    <name evidence="3" type="ORF">B5766_00910</name>
</gene>
<sequence length="241" mass="26025">MSSRIGLADRIALDFGSAGFWFDGEPLALETLPEGIRRVPETALCHCLELLTPVVGESYASVYLLLVFASTFATAFAHRLIVAVDDETKYVRPRDSTDMETSESVRAALAALGKGRPRGTIVLVSPFDLVLAASLAVGYRSMLVVRYELHGPEPEDCDLLAAHIRTAQSVQDEAMSEIVFSGVGLVSAYGTNNLNAAWPDDAESPLLLHAAEYLSPNSRHPSLSSVVSQRRHPAPRSFLSA</sequence>
<dbReference type="EMBL" id="NAEP01000015">
    <property type="protein sequence ID" value="PDQ36415.1"/>
    <property type="molecule type" value="Genomic_DNA"/>
</dbReference>
<proteinExistence type="predicted"/>
<keyword evidence="2" id="KW-0472">Membrane</keyword>
<accession>A0A2A6FU26</accession>
<protein>
    <submittedName>
        <fullName evidence="3">Uncharacterized protein</fullName>
    </submittedName>
</protein>
<feature type="compositionally biased region" description="Polar residues" evidence="1">
    <location>
        <begin position="218"/>
        <end position="228"/>
    </location>
</feature>
<organism evidence="3 4">
    <name type="scientific">Candidatus Lumbricidiphila eiseniae</name>
    <dbReference type="NCBI Taxonomy" id="1969409"/>
    <lineage>
        <taxon>Bacteria</taxon>
        <taxon>Bacillati</taxon>
        <taxon>Actinomycetota</taxon>
        <taxon>Actinomycetes</taxon>
        <taxon>Micrococcales</taxon>
        <taxon>Microbacteriaceae</taxon>
        <taxon>Candidatus Lumbricidiphila</taxon>
    </lineage>
</organism>
<keyword evidence="2" id="KW-1133">Transmembrane helix</keyword>
<reference evidence="4" key="1">
    <citation type="submission" date="2017-03" db="EMBL/GenBank/DDBJ databases">
        <authorList>
            <person name="Lund M.B."/>
        </authorList>
    </citation>
    <scope>NUCLEOTIDE SEQUENCE [LARGE SCALE GENOMIC DNA]</scope>
</reference>